<feature type="compositionally biased region" description="Acidic residues" evidence="1">
    <location>
        <begin position="16"/>
        <end position="26"/>
    </location>
</feature>
<feature type="region of interest" description="Disordered" evidence="1">
    <location>
        <begin position="1"/>
        <end position="41"/>
    </location>
</feature>
<evidence type="ECO:0000313" key="2">
    <source>
        <dbReference type="EMBL" id="KAK1943139.1"/>
    </source>
</evidence>
<dbReference type="EMBL" id="JASMQC010000008">
    <property type="protein sequence ID" value="KAK1943139.1"/>
    <property type="molecule type" value="Genomic_DNA"/>
</dbReference>
<evidence type="ECO:0000313" key="3">
    <source>
        <dbReference type="Proteomes" id="UP001259832"/>
    </source>
</evidence>
<comment type="caution">
    <text evidence="2">The sequence shown here is derived from an EMBL/GenBank/DDBJ whole genome shotgun (WGS) entry which is preliminary data.</text>
</comment>
<dbReference type="Proteomes" id="UP001259832">
    <property type="component" value="Unassembled WGS sequence"/>
</dbReference>
<keyword evidence="3" id="KW-1185">Reference proteome</keyword>
<accession>A0AAD9GQG1</accession>
<protein>
    <recommendedName>
        <fullName evidence="4">BED-type domain-containing protein</fullName>
    </recommendedName>
</protein>
<evidence type="ECO:0000256" key="1">
    <source>
        <dbReference type="SAM" id="MobiDB-lite"/>
    </source>
</evidence>
<organism evidence="2 3">
    <name type="scientific">Phytophthora citrophthora</name>
    <dbReference type="NCBI Taxonomy" id="4793"/>
    <lineage>
        <taxon>Eukaryota</taxon>
        <taxon>Sar</taxon>
        <taxon>Stramenopiles</taxon>
        <taxon>Oomycota</taxon>
        <taxon>Peronosporomycetes</taxon>
        <taxon>Peronosporales</taxon>
        <taxon>Peronosporaceae</taxon>
        <taxon>Phytophthora</taxon>
    </lineage>
</organism>
<dbReference type="AlphaFoldDB" id="A0AAD9GQG1"/>
<feature type="compositionally biased region" description="Low complexity" evidence="1">
    <location>
        <begin position="27"/>
        <end position="37"/>
    </location>
</feature>
<reference evidence="2" key="1">
    <citation type="submission" date="2023-08" db="EMBL/GenBank/DDBJ databases">
        <title>Reference Genome Resource for the Citrus Pathogen Phytophthora citrophthora.</title>
        <authorList>
            <person name="Moller H."/>
            <person name="Coetzee B."/>
            <person name="Rose L.J."/>
            <person name="Van Niekerk J.M."/>
        </authorList>
    </citation>
    <scope>NUCLEOTIDE SEQUENCE</scope>
    <source>
        <strain evidence="2">STE-U-9442</strain>
    </source>
</reference>
<evidence type="ECO:0008006" key="4">
    <source>
        <dbReference type="Google" id="ProtNLM"/>
    </source>
</evidence>
<proteinExistence type="predicted"/>
<gene>
    <name evidence="2" type="ORF">P3T76_005776</name>
</gene>
<sequence>MEQEWPREFNNCEVTADAEPEPETDAEVAASTSTSSEQRAQKRSDIWEFIEELDDGTYSCLCCTRSAKTQICDLIIQLSIRDQLLQALHNKVTC</sequence>
<name>A0AAD9GQG1_9STRA</name>